<dbReference type="EMBL" id="MHWV01000008">
    <property type="protein sequence ID" value="OHB14322.1"/>
    <property type="molecule type" value="Genomic_DNA"/>
</dbReference>
<organism evidence="1 2">
    <name type="scientific">Candidatus Zambryskibacteria bacterium RIFCSPLOWO2_12_FULL_45_14</name>
    <dbReference type="NCBI Taxonomy" id="1802778"/>
    <lineage>
        <taxon>Bacteria</taxon>
        <taxon>Candidatus Zambryskiibacteriota</taxon>
    </lineage>
</organism>
<gene>
    <name evidence="1" type="ORF">A3G05_00175</name>
</gene>
<proteinExistence type="predicted"/>
<reference evidence="1 2" key="1">
    <citation type="journal article" date="2016" name="Nat. Commun.">
        <title>Thousands of microbial genomes shed light on interconnected biogeochemical processes in an aquifer system.</title>
        <authorList>
            <person name="Anantharaman K."/>
            <person name="Brown C.T."/>
            <person name="Hug L.A."/>
            <person name="Sharon I."/>
            <person name="Castelle C.J."/>
            <person name="Probst A.J."/>
            <person name="Thomas B.C."/>
            <person name="Singh A."/>
            <person name="Wilkins M.J."/>
            <person name="Karaoz U."/>
            <person name="Brodie E.L."/>
            <person name="Williams K.H."/>
            <person name="Hubbard S.S."/>
            <person name="Banfield J.F."/>
        </authorList>
    </citation>
    <scope>NUCLEOTIDE SEQUENCE [LARGE SCALE GENOMIC DNA]</scope>
</reference>
<name>A0A1G2UYA9_9BACT</name>
<comment type="caution">
    <text evidence="1">The sequence shown here is derived from an EMBL/GenBank/DDBJ whole genome shotgun (WGS) entry which is preliminary data.</text>
</comment>
<accession>A0A1G2UYA9</accession>
<dbReference type="Proteomes" id="UP000178288">
    <property type="component" value="Unassembled WGS sequence"/>
</dbReference>
<dbReference type="AlphaFoldDB" id="A0A1G2UYA9"/>
<evidence type="ECO:0000313" key="1">
    <source>
        <dbReference type="EMBL" id="OHB14322.1"/>
    </source>
</evidence>
<sequence>MDQDDEIPGGIQKADPLEHVGFEAQRVIFGQSPMDILERIIAFRWMEANNQEWCILDRLVSNQDDGHGATQRDAEVAATVIQWLGTAVGYSFLVRCLEEAGFKIEPPR</sequence>
<evidence type="ECO:0000313" key="2">
    <source>
        <dbReference type="Proteomes" id="UP000178288"/>
    </source>
</evidence>
<protein>
    <submittedName>
        <fullName evidence="1">Uncharacterized protein</fullName>
    </submittedName>
</protein>